<dbReference type="PANTHER" id="PTHR31635:SF196">
    <property type="entry name" value="REVERSE TRANSCRIPTASE DOMAIN-CONTAINING PROTEIN-RELATED"/>
    <property type="match status" value="1"/>
</dbReference>
<accession>A0AAD5B971</accession>
<gene>
    <name evidence="2" type="ORF">C0J50_10332</name>
</gene>
<dbReference type="EMBL" id="MU527382">
    <property type="protein sequence ID" value="KAI5630257.1"/>
    <property type="molecule type" value="Genomic_DNA"/>
</dbReference>
<comment type="caution">
    <text evidence="2">The sequence shown here is derived from an EMBL/GenBank/DDBJ whole genome shotgun (WGS) entry which is preliminary data.</text>
</comment>
<evidence type="ECO:0000313" key="2">
    <source>
        <dbReference type="EMBL" id="KAI5630257.1"/>
    </source>
</evidence>
<dbReference type="InterPro" id="IPR036691">
    <property type="entry name" value="Endo/exonu/phosph_ase_sf"/>
</dbReference>
<keyword evidence="3" id="KW-1185">Reference proteome</keyword>
<dbReference type="SUPFAM" id="SSF56219">
    <property type="entry name" value="DNase I-like"/>
    <property type="match status" value="1"/>
</dbReference>
<feature type="non-terminal residue" evidence="2">
    <location>
        <position position="1016"/>
    </location>
</feature>
<feature type="non-terminal residue" evidence="2">
    <location>
        <position position="1"/>
    </location>
</feature>
<feature type="domain" description="Reverse transcriptase" evidence="1">
    <location>
        <begin position="494"/>
        <end position="766"/>
    </location>
</feature>
<dbReference type="Pfam" id="PF00078">
    <property type="entry name" value="RVT_1"/>
    <property type="match status" value="1"/>
</dbReference>
<sequence length="1016" mass="115454">IRFLSWNIRGMGNPIKRSRVFTHLKRLRAEIVFLQETHLRVRDHHRLHRPWVGQTFHSNFNSKARGVAILVNRSIQFSPTHTIADRNGRYVIVAGMLMQTKVLLVNIYAPNFDDPDFANRLIGSLPFVNTHLIVLGGDLNCVLNPVLDRSSSRAASQSAMSKSFSNFVSQNGLVDPWRCRNPGIKKFSFFSPVHHSYSRIDYFFIDSRLNRSVVSTDYLAIVISDHAPLALDIQFSTHRPTQSPWRFNSHLLADKDFCASISEAIDEFLLFNRLDSTPCSLLWETLKAFLRGRIISYSAFTCREHRAKLRDISSAISQLDQSYASNPSPELYKQRVELQAEFDLLSTRDTECMLLRTRGSYYEYGDKPSRLLAHQLRRQAASRLIPQINNDLNVTVTDPMEINAVFKSYYSALYKSECLTDSKRLGDFLQGVDFPVVDTVSVKDLDSPLSLDEVRASIKAMQSNKAPGPDGFPVEFLKKFIDKLAPLLLGVFNESLDQGVLPPTFNQASIALLLKKGKDPNLCGSYRPLSLLNADVKVLAKVIASRLENVLPRIISMEQTGFIKGRHSFFNTRTLFNIIYSKQSSPLPEVVVSLDAEKAFDRVEWEYLFAILKKFGFGDTFVSWIRLLYKSPQASVRTNNVSSDYFSLGRGTRQGCPLSPLLFALAIEPLSVKLKSSLAFKGVTRKGAEYKVSLYADDLLLYVTDPAASIPVVLSILGDFGSFSGYKLNFPKSECYPVNSTALQLQRLNLPFKFNCSGFEYLGITVTRSLPKLFHANLAPLVADVKSDFQRWSSLPLSLTGKINAVKMNVLPKFLYFFQSLPLFLPKYFFDSLDRIINSFLWSGKPPRIRKTLLQRCRLSGGLALPNFQIYYWAAHIQKLNFWSDSAESTWCNLEQLSCRSSSVSALLCSPFPVKPSQYTDNPVVLNTLKIWFQFRRHFKFRALSALCPLNRNHLFPPSLLDSAFSLWHEKGIKQLYNLYKDGIFRSFSSLSLEYGLPTAHFFRYLQVRSFVSKCL</sequence>
<dbReference type="CDD" id="cd09076">
    <property type="entry name" value="L1-EN"/>
    <property type="match status" value="1"/>
</dbReference>
<proteinExistence type="predicted"/>
<dbReference type="InterPro" id="IPR043502">
    <property type="entry name" value="DNA/RNA_pol_sf"/>
</dbReference>
<dbReference type="CDD" id="cd01650">
    <property type="entry name" value="RT_nLTR_like"/>
    <property type="match status" value="1"/>
</dbReference>
<evidence type="ECO:0000259" key="1">
    <source>
        <dbReference type="PROSITE" id="PS50878"/>
    </source>
</evidence>
<name>A0AAD5B971_SILAS</name>
<dbReference type="SUPFAM" id="SSF56672">
    <property type="entry name" value="DNA/RNA polymerases"/>
    <property type="match status" value="1"/>
</dbReference>
<dbReference type="Pfam" id="PF03372">
    <property type="entry name" value="Exo_endo_phos"/>
    <property type="match status" value="1"/>
</dbReference>
<dbReference type="AlphaFoldDB" id="A0AAD5B971"/>
<organism evidence="2 3">
    <name type="scientific">Silurus asotus</name>
    <name type="common">Amur catfish</name>
    <name type="synonym">Parasilurus asotus</name>
    <dbReference type="NCBI Taxonomy" id="30991"/>
    <lineage>
        <taxon>Eukaryota</taxon>
        <taxon>Metazoa</taxon>
        <taxon>Chordata</taxon>
        <taxon>Craniata</taxon>
        <taxon>Vertebrata</taxon>
        <taxon>Euteleostomi</taxon>
        <taxon>Actinopterygii</taxon>
        <taxon>Neopterygii</taxon>
        <taxon>Teleostei</taxon>
        <taxon>Ostariophysi</taxon>
        <taxon>Siluriformes</taxon>
        <taxon>Siluridae</taxon>
        <taxon>Silurus</taxon>
    </lineage>
</organism>
<dbReference type="InterPro" id="IPR000477">
    <property type="entry name" value="RT_dom"/>
</dbReference>
<dbReference type="Gene3D" id="3.60.10.10">
    <property type="entry name" value="Endonuclease/exonuclease/phosphatase"/>
    <property type="match status" value="1"/>
</dbReference>
<reference evidence="2" key="1">
    <citation type="submission" date="2018-07" db="EMBL/GenBank/DDBJ databases">
        <title>Comparative genomics of catfishes provides insights into carnivory and benthic adaptation.</title>
        <authorList>
            <person name="Zhang Y."/>
            <person name="Wang D."/>
            <person name="Peng Z."/>
            <person name="Zheng S."/>
            <person name="Shao F."/>
            <person name="Tao W."/>
        </authorList>
    </citation>
    <scope>NUCLEOTIDE SEQUENCE</scope>
    <source>
        <strain evidence="2">Chongqing</strain>
    </source>
</reference>
<dbReference type="PANTHER" id="PTHR31635">
    <property type="entry name" value="REVERSE TRANSCRIPTASE DOMAIN-CONTAINING PROTEIN-RELATED"/>
    <property type="match status" value="1"/>
</dbReference>
<dbReference type="PROSITE" id="PS50878">
    <property type="entry name" value="RT_POL"/>
    <property type="match status" value="1"/>
</dbReference>
<protein>
    <recommendedName>
        <fullName evidence="1">Reverse transcriptase domain-containing protein</fullName>
    </recommendedName>
</protein>
<evidence type="ECO:0000313" key="3">
    <source>
        <dbReference type="Proteomes" id="UP001205998"/>
    </source>
</evidence>
<dbReference type="GO" id="GO:0003824">
    <property type="term" value="F:catalytic activity"/>
    <property type="evidence" value="ECO:0007669"/>
    <property type="project" value="InterPro"/>
</dbReference>
<dbReference type="Proteomes" id="UP001205998">
    <property type="component" value="Unassembled WGS sequence"/>
</dbReference>
<dbReference type="InterPro" id="IPR005135">
    <property type="entry name" value="Endo/exonuclease/phosphatase"/>
</dbReference>